<dbReference type="SUPFAM" id="SSF53756">
    <property type="entry name" value="UDP-Glycosyltransferase/glycogen phosphorylase"/>
    <property type="match status" value="4"/>
</dbReference>
<evidence type="ECO:0000313" key="4">
    <source>
        <dbReference type="EMBL" id="KAH9418198.1"/>
    </source>
</evidence>
<keyword evidence="2" id="KW-0328">Glycosyltransferase</keyword>
<name>A0ABQ8J6L1_DERPT</name>
<evidence type="ECO:0000256" key="1">
    <source>
        <dbReference type="ARBA" id="ARBA00009995"/>
    </source>
</evidence>
<proteinExistence type="inferred from homology"/>
<keyword evidence="3" id="KW-0808">Transferase</keyword>
<dbReference type="EMBL" id="NJHN03000065">
    <property type="protein sequence ID" value="KAH9418198.1"/>
    <property type="molecule type" value="Genomic_DNA"/>
</dbReference>
<reference evidence="4 5" key="1">
    <citation type="journal article" date="2018" name="J. Allergy Clin. Immunol.">
        <title>High-quality assembly of Dermatophagoides pteronyssinus genome and transcriptome reveals a wide range of novel allergens.</title>
        <authorList>
            <person name="Liu X.Y."/>
            <person name="Yang K.Y."/>
            <person name="Wang M.Q."/>
            <person name="Kwok J.S."/>
            <person name="Zeng X."/>
            <person name="Yang Z."/>
            <person name="Xiao X.J."/>
            <person name="Lau C.P."/>
            <person name="Li Y."/>
            <person name="Huang Z.M."/>
            <person name="Ba J.G."/>
            <person name="Yim A.K."/>
            <person name="Ouyang C.Y."/>
            <person name="Ngai S.M."/>
            <person name="Chan T.F."/>
            <person name="Leung E.L."/>
            <person name="Liu L."/>
            <person name="Liu Z.G."/>
            <person name="Tsui S.K."/>
        </authorList>
    </citation>
    <scope>NUCLEOTIDE SEQUENCE [LARGE SCALE GENOMIC DNA]</scope>
    <source>
        <strain evidence="4">Derp</strain>
    </source>
</reference>
<keyword evidence="5" id="KW-1185">Reference proteome</keyword>
<dbReference type="PANTHER" id="PTHR48043:SF145">
    <property type="entry name" value="FI06409P-RELATED"/>
    <property type="match status" value="1"/>
</dbReference>
<dbReference type="Proteomes" id="UP000887458">
    <property type="component" value="Unassembled WGS sequence"/>
</dbReference>
<gene>
    <name evidence="4" type="ORF">DERP_010751</name>
</gene>
<dbReference type="CDD" id="cd03784">
    <property type="entry name" value="GT1_Gtf-like"/>
    <property type="match status" value="4"/>
</dbReference>
<sequence length="1782" mass="208114">MSTISKRILVTPVLGVGHVNACAGIAKPLLKNGHRVAFFLEKQFAGQLSKHGFEEIIYEIDYEPDDTAGTNNRTPGEQTAHFLLKNGILGNNDRFSQIERVINTAWDSDSKKIQLDHHLRQAIKTFEPDLFIVDNPRLQPAIYYSNKPWIKVISIAPLLYLYNIESLPPGWSGLSNSDLDRKQWPKYQKIVQNIFYRKDENDLIEKMGYQRYPNDLLMPPTEALTIYAYPEEYNYPEIKEYYPDWFNLEVFNKNESNEKIDLKEFLPKDFYENDLNGNWSGKWIYVSMGSMGSIDLNLMHRLIEVLSRTNHKYIVSKGPRHEEYELSGNLWGDRYLPQVKILPVVDLVITHGGNNSVTETFAQGKPMIIMSLFVDQHDNAQRLSEKNFAKQINPYDFDDNDLINAIDQLLNDDQLKQRLSKASNQIKIMKSNKRILVAPVNAVGHVNACIGVALPLLKRGYRICFFLEKPYSGKLKKYGFEEFLFEPFKDIDDEQDEQNADGEKFKNPGDNMANKLLKIGILGQKDVRLQLAKMDGKSMYKFDQRSYENQQLQMVIESFQPDLFIVDNMKLEPAIFVTKKPWIRIISVVPLIYLQDISNELPPAWTGFSINDHHSDWNDLRKFTDVFRSSKDWNDISESLGYQRYPDDVLIPDTQSLTIYAYPEEYDYPEIKKYCKNWFNIDVFNKNESGERIDLKEFLPKDFYENDLNGNWSGKWIYVSMGSMGSADLNLMHRLIEILSKTNHKYIVSKGPRHNEYELTGNLWGDRYLPQVKILPVVDLVITHGGNNSVTETFAQGKPMIIMPLFCDQHDNAQRLSETNWAIKIPPYDFTDKQLIESIDRLLYDKELNQRLKQASKRILQTDKHEIIKRKSQLKVLPDCQHSTTTNMKITQKRILFTPVNGVGHVNACIGIAKSLLKRGHRIGFFVERTYNGKIQKLGFEEFCYEPSFFGVKKDTANLKNPGESAAEYLVDKKIIGKQNTLEQLKKLTEKPDESMDIKRFEDNEKLKQVIESFQPDLFIVDNMVLEPIIDCSKKPWIKIMSVAPLVYLYDIDHLPPAWSGLAADSDRKEWPKYREIINQFIVNKDNNDFNEKHGFRRYENDLLMPPTQALTIYAYPEEYNYPEIKEYHPDWFNLEVFNKNESGEKIDLKEFLPKDFYENDLNGNWSGKWIYVSMGSMGSVDLNLMHRLIEVLSRTNHKYIVSKGPRHEEYELTGNLWGDRYLPQTKILPVVDLVITHGGNNSVTETFAQGKPMIIMPLFCDQHDNALRLSEKNLAIKLPPYDFTDEQMIESIDRLLYDKELNQRLLRASKRILQTDKHEIKKRKILFAPINGVGHVNACISIAKPLFDRGHRIGFFVETTYNGNLKELGFEEYYYEPFFYMKHKNNEDKDNDKTNLENIQNPGESTAQWLMDKKIIGKQDPFEQLKKFTEKPDQYLLEKRLEDIEKFKQVIETFKPDLFMIDHIMLEPIIECSGKPWIKIISTTPLLHLYDFDHLPPAWTGLSSDSDRKEWPKYREIINRLIFNKDFNDFNEQNGYRRYENDLLMPPTQALTIYAYPEEYDYPEIKEYHPDWFNLEVFNKNKSGEKIDLKEFLPKDFYENDLNGNWSGKWIYVSMGSMGSVDLNLMHRLIEVLSKTNHKYIVSKGPRHEEYELTGNLWGDRYLPQVKILPVVDLVITHGGNNSVTETFAQGKPMIIMSLFCDQHDNALRLSETNWAIKIPPYDFTDEQMIKSIDHLLYDEELNQRLKQASQRILQTDRHEQMCEKIEKIMAKFDNNNSVKD</sequence>
<dbReference type="Pfam" id="PF00201">
    <property type="entry name" value="UDPGT"/>
    <property type="match status" value="4"/>
</dbReference>
<evidence type="ECO:0000313" key="5">
    <source>
        <dbReference type="Proteomes" id="UP000887458"/>
    </source>
</evidence>
<evidence type="ECO:0000256" key="2">
    <source>
        <dbReference type="ARBA" id="ARBA00022676"/>
    </source>
</evidence>
<evidence type="ECO:0000256" key="3">
    <source>
        <dbReference type="ARBA" id="ARBA00022679"/>
    </source>
</evidence>
<comment type="similarity">
    <text evidence="1">Belongs to the UDP-glycosyltransferase family.</text>
</comment>
<protein>
    <submittedName>
        <fullName evidence="4">Uncharacterized protein</fullName>
    </submittedName>
</protein>
<dbReference type="InterPro" id="IPR050271">
    <property type="entry name" value="UDP-glycosyltransferase"/>
</dbReference>
<organism evidence="4 5">
    <name type="scientific">Dermatophagoides pteronyssinus</name>
    <name type="common">European house dust mite</name>
    <dbReference type="NCBI Taxonomy" id="6956"/>
    <lineage>
        <taxon>Eukaryota</taxon>
        <taxon>Metazoa</taxon>
        <taxon>Ecdysozoa</taxon>
        <taxon>Arthropoda</taxon>
        <taxon>Chelicerata</taxon>
        <taxon>Arachnida</taxon>
        <taxon>Acari</taxon>
        <taxon>Acariformes</taxon>
        <taxon>Sarcoptiformes</taxon>
        <taxon>Astigmata</taxon>
        <taxon>Psoroptidia</taxon>
        <taxon>Analgoidea</taxon>
        <taxon>Pyroglyphidae</taxon>
        <taxon>Dermatophagoidinae</taxon>
        <taxon>Dermatophagoides</taxon>
    </lineage>
</organism>
<dbReference type="Gene3D" id="3.40.50.2000">
    <property type="entry name" value="Glycogen Phosphorylase B"/>
    <property type="match status" value="8"/>
</dbReference>
<comment type="caution">
    <text evidence="4">The sequence shown here is derived from an EMBL/GenBank/DDBJ whole genome shotgun (WGS) entry which is preliminary data.</text>
</comment>
<dbReference type="InterPro" id="IPR002213">
    <property type="entry name" value="UDP_glucos_trans"/>
</dbReference>
<accession>A0ABQ8J6L1</accession>
<reference evidence="4 5" key="2">
    <citation type="journal article" date="2022" name="Mol. Biol. Evol.">
        <title>Comparative Genomics Reveals Insights into the Divergent Evolution of Astigmatic Mites and Household Pest Adaptations.</title>
        <authorList>
            <person name="Xiong Q."/>
            <person name="Wan A.T."/>
            <person name="Liu X."/>
            <person name="Fung C.S."/>
            <person name="Xiao X."/>
            <person name="Malainual N."/>
            <person name="Hou J."/>
            <person name="Wang L."/>
            <person name="Wang M."/>
            <person name="Yang K.Y."/>
            <person name="Cui Y."/>
            <person name="Leung E.L."/>
            <person name="Nong W."/>
            <person name="Shin S.K."/>
            <person name="Au S.W."/>
            <person name="Jeong K.Y."/>
            <person name="Chew F.T."/>
            <person name="Hui J.H."/>
            <person name="Leung T.F."/>
            <person name="Tungtrongchitr A."/>
            <person name="Zhong N."/>
            <person name="Liu Z."/>
            <person name="Tsui S.K."/>
        </authorList>
    </citation>
    <scope>NUCLEOTIDE SEQUENCE [LARGE SCALE GENOMIC DNA]</scope>
    <source>
        <strain evidence="4">Derp</strain>
    </source>
</reference>
<dbReference type="PANTHER" id="PTHR48043">
    <property type="entry name" value="EG:EG0003.4 PROTEIN-RELATED"/>
    <property type="match status" value="1"/>
</dbReference>